<feature type="region of interest" description="Disordered" evidence="1">
    <location>
        <begin position="1"/>
        <end position="27"/>
    </location>
</feature>
<name>A0A4R0R0G0_9APHY</name>
<protein>
    <submittedName>
        <fullName evidence="2">Uncharacterized protein</fullName>
    </submittedName>
</protein>
<organism evidence="2 3">
    <name type="scientific">Steccherinum ochraceum</name>
    <dbReference type="NCBI Taxonomy" id="92696"/>
    <lineage>
        <taxon>Eukaryota</taxon>
        <taxon>Fungi</taxon>
        <taxon>Dikarya</taxon>
        <taxon>Basidiomycota</taxon>
        <taxon>Agaricomycotina</taxon>
        <taxon>Agaricomycetes</taxon>
        <taxon>Polyporales</taxon>
        <taxon>Steccherinaceae</taxon>
        <taxon>Steccherinum</taxon>
    </lineage>
</organism>
<evidence type="ECO:0000256" key="1">
    <source>
        <dbReference type="SAM" id="MobiDB-lite"/>
    </source>
</evidence>
<dbReference type="AlphaFoldDB" id="A0A4R0R0G0"/>
<dbReference type="EMBL" id="RWJN01000641">
    <property type="protein sequence ID" value="TCD60190.1"/>
    <property type="molecule type" value="Genomic_DNA"/>
</dbReference>
<feature type="compositionally biased region" description="Pro residues" evidence="1">
    <location>
        <begin position="1"/>
        <end position="11"/>
    </location>
</feature>
<comment type="caution">
    <text evidence="2">The sequence shown here is derived from an EMBL/GenBank/DDBJ whole genome shotgun (WGS) entry which is preliminary data.</text>
</comment>
<keyword evidence="3" id="KW-1185">Reference proteome</keyword>
<evidence type="ECO:0000313" key="2">
    <source>
        <dbReference type="EMBL" id="TCD60190.1"/>
    </source>
</evidence>
<reference evidence="2 3" key="1">
    <citation type="submission" date="2018-11" db="EMBL/GenBank/DDBJ databases">
        <title>Genome assembly of Steccherinum ochraceum LE-BIN_3174, the white-rot fungus of the Steccherinaceae family (The Residual Polyporoid clade, Polyporales, Basidiomycota).</title>
        <authorList>
            <person name="Fedorova T.V."/>
            <person name="Glazunova O.A."/>
            <person name="Landesman E.O."/>
            <person name="Moiseenko K.V."/>
            <person name="Psurtseva N.V."/>
            <person name="Savinova O.S."/>
            <person name="Shakhova N.V."/>
            <person name="Tyazhelova T.V."/>
            <person name="Vasina D.V."/>
        </authorList>
    </citation>
    <scope>NUCLEOTIDE SEQUENCE [LARGE SCALE GENOMIC DNA]</scope>
    <source>
        <strain evidence="2 3">LE-BIN_3174</strain>
    </source>
</reference>
<evidence type="ECO:0000313" key="3">
    <source>
        <dbReference type="Proteomes" id="UP000292702"/>
    </source>
</evidence>
<proteinExistence type="predicted"/>
<dbReference type="Proteomes" id="UP000292702">
    <property type="component" value="Unassembled WGS sequence"/>
</dbReference>
<feature type="non-terminal residue" evidence="2">
    <location>
        <position position="1"/>
    </location>
</feature>
<accession>A0A4R0R0G0</accession>
<gene>
    <name evidence="2" type="ORF">EIP91_010595</name>
</gene>
<sequence length="150" mass="16355">PPAHRLPPSPLPDTVFDPPRRHAAQAPAPAEELIRVIRDSALSWPIGSHLDLKTIPRPAFWSFPTAIPALRTSFGLRTLDPRTIFCHWTTRRPGELGVLGGSLPARPFALGPLLFAEGHVSPSHFPSLNLCTLARVVQPLSPKKPNPNPT</sequence>